<reference evidence="1" key="1">
    <citation type="submission" date="2006-10" db="EMBL/GenBank/DDBJ databases">
        <authorList>
            <person name="Amadeo P."/>
            <person name="Zhao Q."/>
            <person name="Wortman J."/>
            <person name="Fraser-Liggett C."/>
            <person name="Carlton J."/>
        </authorList>
    </citation>
    <scope>NUCLEOTIDE SEQUENCE</scope>
    <source>
        <strain evidence="1">G3</strain>
    </source>
</reference>
<evidence type="ECO:0000313" key="2">
    <source>
        <dbReference type="Proteomes" id="UP000001542"/>
    </source>
</evidence>
<evidence type="ECO:0000313" key="1">
    <source>
        <dbReference type="EMBL" id="EAY05404.1"/>
    </source>
</evidence>
<dbReference type="RefSeq" id="XP_001317627.1">
    <property type="nucleotide sequence ID" value="XM_001317592.1"/>
</dbReference>
<name>A2EPH5_TRIV3</name>
<dbReference type="VEuPathDB" id="TrichDB:TVAG_197050"/>
<reference evidence="1" key="2">
    <citation type="journal article" date="2007" name="Science">
        <title>Draft genome sequence of the sexually transmitted pathogen Trichomonas vaginalis.</title>
        <authorList>
            <person name="Carlton J.M."/>
            <person name="Hirt R.P."/>
            <person name="Silva J.C."/>
            <person name="Delcher A.L."/>
            <person name="Schatz M."/>
            <person name="Zhao Q."/>
            <person name="Wortman J.R."/>
            <person name="Bidwell S.L."/>
            <person name="Alsmark U.C.M."/>
            <person name="Besteiro S."/>
            <person name="Sicheritz-Ponten T."/>
            <person name="Noel C.J."/>
            <person name="Dacks J.B."/>
            <person name="Foster P.G."/>
            <person name="Simillion C."/>
            <person name="Van de Peer Y."/>
            <person name="Miranda-Saavedra D."/>
            <person name="Barton G.J."/>
            <person name="Westrop G.D."/>
            <person name="Mueller S."/>
            <person name="Dessi D."/>
            <person name="Fiori P.L."/>
            <person name="Ren Q."/>
            <person name="Paulsen I."/>
            <person name="Zhang H."/>
            <person name="Bastida-Corcuera F.D."/>
            <person name="Simoes-Barbosa A."/>
            <person name="Brown M.T."/>
            <person name="Hayes R.D."/>
            <person name="Mukherjee M."/>
            <person name="Okumura C.Y."/>
            <person name="Schneider R."/>
            <person name="Smith A.J."/>
            <person name="Vanacova S."/>
            <person name="Villalvazo M."/>
            <person name="Haas B.J."/>
            <person name="Pertea M."/>
            <person name="Feldblyum T.V."/>
            <person name="Utterback T.R."/>
            <person name="Shu C.L."/>
            <person name="Osoegawa K."/>
            <person name="de Jong P.J."/>
            <person name="Hrdy I."/>
            <person name="Horvathova L."/>
            <person name="Zubacova Z."/>
            <person name="Dolezal P."/>
            <person name="Malik S.B."/>
            <person name="Logsdon J.M. Jr."/>
            <person name="Henze K."/>
            <person name="Gupta A."/>
            <person name="Wang C.C."/>
            <person name="Dunne R.L."/>
            <person name="Upcroft J.A."/>
            <person name="Upcroft P."/>
            <person name="White O."/>
            <person name="Salzberg S.L."/>
            <person name="Tang P."/>
            <person name="Chiu C.-H."/>
            <person name="Lee Y.-S."/>
            <person name="Embley T.M."/>
            <person name="Coombs G.H."/>
            <person name="Mottram J.C."/>
            <person name="Tachezy J."/>
            <person name="Fraser-Liggett C.M."/>
            <person name="Johnson P.J."/>
        </authorList>
    </citation>
    <scope>NUCLEOTIDE SEQUENCE [LARGE SCALE GENOMIC DNA]</scope>
    <source>
        <strain evidence="1">G3</strain>
    </source>
</reference>
<dbReference type="VEuPathDB" id="TrichDB:TVAGG3_0599660"/>
<keyword evidence="2" id="KW-1185">Reference proteome</keyword>
<proteinExistence type="predicted"/>
<dbReference type="InParanoid" id="A2EPH5"/>
<protein>
    <submittedName>
        <fullName evidence="1">Uncharacterized protein</fullName>
    </submittedName>
</protein>
<dbReference type="EMBL" id="DS113449">
    <property type="protein sequence ID" value="EAY05404.1"/>
    <property type="molecule type" value="Genomic_DNA"/>
</dbReference>
<accession>A2EPH5</accession>
<dbReference type="AlphaFoldDB" id="A2EPH5"/>
<dbReference type="KEGG" id="tva:4763274"/>
<gene>
    <name evidence="1" type="ORF">TVAG_197050</name>
</gene>
<sequence length="107" mass="11882">MSLKSGDLMFASPHHLCKQLMMLSTESWKIMTGILLNATDAEVGSLEMMYSHFNDLEFNIESPKTSANLFAVVEAVDFLSPYSVNDFDIVEDSLNKSSNSLSSIVRP</sequence>
<organism evidence="1 2">
    <name type="scientific">Trichomonas vaginalis (strain ATCC PRA-98 / G3)</name>
    <dbReference type="NCBI Taxonomy" id="412133"/>
    <lineage>
        <taxon>Eukaryota</taxon>
        <taxon>Metamonada</taxon>
        <taxon>Parabasalia</taxon>
        <taxon>Trichomonadida</taxon>
        <taxon>Trichomonadidae</taxon>
        <taxon>Trichomonas</taxon>
    </lineage>
</organism>
<dbReference type="Proteomes" id="UP000001542">
    <property type="component" value="Unassembled WGS sequence"/>
</dbReference>